<evidence type="ECO:0000313" key="7">
    <source>
        <dbReference type="EMBL" id="PFK47345.1"/>
    </source>
</evidence>
<dbReference type="PANTHER" id="PTHR12867">
    <property type="entry name" value="GLYCOSYL TRANSFERASE-RELATED"/>
    <property type="match status" value="1"/>
</dbReference>
<evidence type="ECO:0000256" key="1">
    <source>
        <dbReference type="ARBA" id="ARBA00004240"/>
    </source>
</evidence>
<organism evidence="7 8">
    <name type="scientific">Bacillus cereus</name>
    <dbReference type="NCBI Taxonomy" id="1396"/>
    <lineage>
        <taxon>Bacteria</taxon>
        <taxon>Bacillati</taxon>
        <taxon>Bacillota</taxon>
        <taxon>Bacilli</taxon>
        <taxon>Bacillales</taxon>
        <taxon>Bacillaceae</taxon>
        <taxon>Bacillus</taxon>
        <taxon>Bacillus cereus group</taxon>
    </lineage>
</organism>
<dbReference type="Pfam" id="PF04101">
    <property type="entry name" value="Glyco_tran_28_C"/>
    <property type="match status" value="1"/>
</dbReference>
<evidence type="ECO:0000259" key="6">
    <source>
        <dbReference type="Pfam" id="PF04101"/>
    </source>
</evidence>
<evidence type="ECO:0000256" key="3">
    <source>
        <dbReference type="ARBA" id="ARBA00022676"/>
    </source>
</evidence>
<reference evidence="7 8" key="1">
    <citation type="submission" date="2017-09" db="EMBL/GenBank/DDBJ databases">
        <title>Large-scale bioinformatics analysis of Bacillus genomes uncovers conserved roles of natural products in bacterial physiology.</title>
        <authorList>
            <consortium name="Agbiome Team Llc"/>
            <person name="Bleich R.M."/>
            <person name="Grubbs K.J."/>
            <person name="Santa Maria K.C."/>
            <person name="Allen S.E."/>
            <person name="Farag S."/>
            <person name="Shank E.A."/>
            <person name="Bowers A."/>
        </authorList>
    </citation>
    <scope>NUCLEOTIDE SEQUENCE [LARGE SCALE GENOMIC DNA]</scope>
    <source>
        <strain evidence="7 8">AFS083043</strain>
    </source>
</reference>
<comment type="caution">
    <text evidence="7">The sequence shown here is derived from an EMBL/GenBank/DDBJ whole genome shotgun (WGS) entry which is preliminary data.</text>
</comment>
<dbReference type="InterPro" id="IPR048097">
    <property type="entry name" value="Cps14G-like"/>
</dbReference>
<evidence type="ECO:0000256" key="2">
    <source>
        <dbReference type="ARBA" id="ARBA00006962"/>
    </source>
</evidence>
<dbReference type="Proteomes" id="UP000242656">
    <property type="component" value="Unassembled WGS sequence"/>
</dbReference>
<evidence type="ECO:0000256" key="4">
    <source>
        <dbReference type="ARBA" id="ARBA00022679"/>
    </source>
</evidence>
<keyword evidence="3" id="KW-0328">Glycosyltransferase</keyword>
<keyword evidence="4" id="KW-0808">Transferase</keyword>
<gene>
    <name evidence="7" type="ORF">COI93_01535</name>
</gene>
<dbReference type="EMBL" id="NUWN01000006">
    <property type="protein sequence ID" value="PFK47345.1"/>
    <property type="molecule type" value="Genomic_DNA"/>
</dbReference>
<keyword evidence="5" id="KW-0256">Endoplasmic reticulum</keyword>
<dbReference type="AlphaFoldDB" id="A0A2B0N216"/>
<protein>
    <recommendedName>
        <fullName evidence="6">Glycosyl transferase family 28 C-terminal domain-containing protein</fullName>
    </recommendedName>
</protein>
<evidence type="ECO:0000313" key="8">
    <source>
        <dbReference type="Proteomes" id="UP000242656"/>
    </source>
</evidence>
<proteinExistence type="inferred from homology"/>
<evidence type="ECO:0000256" key="5">
    <source>
        <dbReference type="ARBA" id="ARBA00022824"/>
    </source>
</evidence>
<dbReference type="InterPro" id="IPR007235">
    <property type="entry name" value="Glyco_trans_28_C"/>
</dbReference>
<dbReference type="SUPFAM" id="SSF53756">
    <property type="entry name" value="UDP-Glycosyltransferase/glycogen phosphorylase"/>
    <property type="match status" value="1"/>
</dbReference>
<dbReference type="Gene3D" id="3.40.50.2000">
    <property type="entry name" value="Glycogen Phosphorylase B"/>
    <property type="match status" value="1"/>
</dbReference>
<accession>A0A2B0N216</accession>
<comment type="similarity">
    <text evidence="2">Belongs to the glycosyltransferase 28 family.</text>
</comment>
<dbReference type="GO" id="GO:0006488">
    <property type="term" value="P:dolichol-linked oligosaccharide biosynthetic process"/>
    <property type="evidence" value="ECO:0007669"/>
    <property type="project" value="InterPro"/>
</dbReference>
<dbReference type="NCBIfam" id="NF041548">
    <property type="entry name" value="PssE"/>
    <property type="match status" value="1"/>
</dbReference>
<dbReference type="RefSeq" id="WP_098489369.1">
    <property type="nucleotide sequence ID" value="NZ_NUWN01000006.1"/>
</dbReference>
<dbReference type="GO" id="GO:0016758">
    <property type="term" value="F:hexosyltransferase activity"/>
    <property type="evidence" value="ECO:0007669"/>
    <property type="project" value="InterPro"/>
</dbReference>
<dbReference type="InterPro" id="IPR039042">
    <property type="entry name" value="Alg13-like"/>
</dbReference>
<dbReference type="PANTHER" id="PTHR12867:SF6">
    <property type="entry name" value="N-ACETYLGLUCOSAMINYLDIPHOSPHODOLICHOL N-ACETYLGLUCOSAMINYLTRANSFERASE"/>
    <property type="match status" value="1"/>
</dbReference>
<comment type="subcellular location">
    <subcellularLocation>
        <location evidence="1">Endoplasmic reticulum</location>
    </subcellularLocation>
</comment>
<name>A0A2B0N216_BACCE</name>
<feature type="domain" description="Glycosyl transferase family 28 C-terminal" evidence="6">
    <location>
        <begin position="1"/>
        <end position="139"/>
    </location>
</feature>
<sequence length="159" mass="18621">MIFVTVGTQRFPFDRLIRTLDELVCKKSITESIFAQIGYSNYEPAYFKAKKLLTPEEFLEYMDCASVVITHGGTSSIIHALKRRKKVLVVPRRKKYKEHIDDHQVEIAQMFYESGMIEVVDDILYLEDVVEKVKQTEYKVYVENESRLINDLASYLKQI</sequence>